<keyword evidence="4" id="KW-0677">Repeat</keyword>
<feature type="domain" description="ABC transmembrane type-1" evidence="11">
    <location>
        <begin position="103"/>
        <end position="358"/>
    </location>
</feature>
<dbReference type="Gene3D" id="1.20.1560.10">
    <property type="entry name" value="ABC transporter type 1, transmembrane domain"/>
    <property type="match status" value="2"/>
</dbReference>
<dbReference type="CDD" id="cd18580">
    <property type="entry name" value="ABC_6TM_ABCC_D2"/>
    <property type="match status" value="1"/>
</dbReference>
<dbReference type="PROSITE" id="PS50929">
    <property type="entry name" value="ABC_TM1F"/>
    <property type="match status" value="2"/>
</dbReference>
<keyword evidence="8 9" id="KW-0472">Membrane</keyword>
<evidence type="ECO:0000259" key="11">
    <source>
        <dbReference type="PROSITE" id="PS50929"/>
    </source>
</evidence>
<sequence length="1253" mass="141588">MDSVARSAKKDNPREKASILSVVAFLFTFDLFKKSRVKDLDEDDVYNIIPFLGSKKLGDALEDRWVEQQKKQGRPSLIRALTACFGKRYFVLGLIQLVVKISLILIQPRALANVVAYFDPKKGRPISRNDLYQNAALVVGLNLLSTIYNHNYQQFVTEVGIKVRTAIVALIYRKALKLGPDSLSDISTGKIITLMTKDVFAFEKVLTFVNDMLIGLVQTAIVTYLIYTRIGFSVVAGVGFFLVIIPLQVYVGKKASAMRIRSARKTDERLQLTTETLNAIKIIKMYSWEKFFETKIHDVRKQELKYLAPVYYMKCIVMIIGTLALNISFFLLLVSYIWTGHYATAETVYFIQSCFFSLKSYITASIPIGIAQCSEVYASTKRLREFLYTEELQKRPSTTTQPRIYMSHVSAKVADTEVLKDVSLLIEKGLFLIVGSLGSGKSSLLKTIMGDYTLSQGQMSVEGKISYASEEPWLFPSTIRQNILFGQEYDENRYQQVLRVCALNLDLSKFQHGDRTIVGDKGVNLSKGQQARINLARAVYKDSDIYLLDDCLSHLDAKVNLYVYTNCIMGFLKDKIVVLVTNNLNHIKMVYGNNTLFVEDGKTLSLQQQQETLDKRITYYMDDVDYNYFEDEKADIDESYVVDASDEKAALLREENETKDVYHETKRTGKVALSAYLRYYRFAGGCLVFLLFLTIFTLSQIALSAAEKLLSKWVIIEASLSDLSTKSNATMSSDLVTQRNQYLYIYCTLIAGGVLLVFSRTYFTFFLAVKASKNLHKAMNSSVLNSFMNFFDSHRIGNIINRFSKDLNTTDEILPLVVYEVTRNTLMVIGILVLIASVNITFLIPSAFLLILLYFIRKIYIPVGRSIKRLEASTRSPMIGYLNATLEGLSTVRAYEKQAHLIDEFDRHQDHYTSAYYMMICTTRAFGFCLDLVCTAYIASVVLQFVIGGSGSGAGDVGLAITQAMGLTGLLQWGIRQYSELENNMTAVERVLEYTDIETENREKGRRKENWPNRGDIEYRGLSLTYSTTRQMVLKDISFVIRSKEKVGIVGRTGAGKSSIISSLFRLYETEGRIFVDGLDTKTVALEFLRSNIAIIPQDPILFSGTIRSNIDPTGKYSDEAIWKAIEQLNIKRLFPNLQEKIRENGSNYSSGQRQLICLARALVSESRIIVLDEATANMDPETCALLQRTMKENFAGCTVLTIAHRLNTVTDSDRVMVVDQGRIVEFDSPSVLMEDKNGVFYNMVKTSGLPEL</sequence>
<dbReference type="InterPro" id="IPR044746">
    <property type="entry name" value="ABCC_6TM_D1"/>
</dbReference>
<dbReference type="InterPro" id="IPR027417">
    <property type="entry name" value="P-loop_NTPase"/>
</dbReference>
<dbReference type="PANTHER" id="PTHR24223:SF448">
    <property type="entry name" value="FI20146P1-RELATED"/>
    <property type="match status" value="1"/>
</dbReference>
<evidence type="ECO:0000256" key="4">
    <source>
        <dbReference type="ARBA" id="ARBA00022737"/>
    </source>
</evidence>
<feature type="domain" description="ABC transporter" evidence="10">
    <location>
        <begin position="404"/>
        <end position="625"/>
    </location>
</feature>
<dbReference type="InterPro" id="IPR036640">
    <property type="entry name" value="ABC1_TM_sf"/>
</dbReference>
<evidence type="ECO:0000256" key="1">
    <source>
        <dbReference type="ARBA" id="ARBA00004141"/>
    </source>
</evidence>
<dbReference type="FunFam" id="1.20.1560.10:FF:000026">
    <property type="entry name" value="Multidrug resistance-associated protein lethal(2)03659"/>
    <property type="match status" value="1"/>
</dbReference>
<evidence type="ECO:0000259" key="10">
    <source>
        <dbReference type="PROSITE" id="PS50893"/>
    </source>
</evidence>
<reference evidence="12" key="1">
    <citation type="journal article" date="2014" name="Proc. R. Soc. B">
        <title>Independently recruited oxidases from the glucose-methanol-choline oxidoreductase family enabled chemical defences in leaf beetle larvae (subtribe Chrysomelina) to evolve.</title>
        <authorList>
            <person name="Rahfeld P."/>
            <person name="Kirsch R."/>
            <person name="Kugel S."/>
            <person name="Wielsch N."/>
            <person name="Stock M."/>
            <person name="Groth M."/>
            <person name="Boland W."/>
            <person name="Burse A."/>
        </authorList>
    </citation>
    <scope>NUCLEOTIDE SEQUENCE</scope>
</reference>
<dbReference type="FunFam" id="3.40.50.300:FF:000973">
    <property type="entry name" value="Multidrug resistance-associated protein 4"/>
    <property type="match status" value="1"/>
</dbReference>
<dbReference type="EMBL" id="GARF01000048">
    <property type="protein sequence ID" value="JAC88901.1"/>
    <property type="molecule type" value="mRNA"/>
</dbReference>
<feature type="transmembrane region" description="Helical" evidence="9">
    <location>
        <begin position="131"/>
        <end position="148"/>
    </location>
</feature>
<dbReference type="FunFam" id="3.40.50.300:FF:000163">
    <property type="entry name" value="Multidrug resistance-associated protein member 4"/>
    <property type="match status" value="1"/>
</dbReference>
<reference evidence="12" key="2">
    <citation type="submission" date="2016-01" db="EMBL/GenBank/DDBJ databases">
        <title>Tissue-specific transcript profiling for ABC transporters in the sequestering larvae of the phytophagous leaf beetle Chrysomela populi.</title>
        <authorList>
            <person name="Strauss A.S."/>
            <person name="Wang D."/>
            <person name="Stock M."/>
            <person name="Gretscher R.R."/>
            <person name="Groth M."/>
            <person name="Boland W."/>
            <person name="Burse A."/>
        </authorList>
    </citation>
    <scope>NUCLEOTIDE SEQUENCE</scope>
</reference>
<feature type="transmembrane region" description="Helical" evidence="9">
    <location>
        <begin position="310"/>
        <end position="338"/>
    </location>
</feature>
<keyword evidence="2" id="KW-0813">Transport</keyword>
<dbReference type="GO" id="GO:0005524">
    <property type="term" value="F:ATP binding"/>
    <property type="evidence" value="ECO:0007669"/>
    <property type="project" value="UniProtKB-KW"/>
</dbReference>
<evidence type="ECO:0000313" key="12">
    <source>
        <dbReference type="EMBL" id="JAC88901.1"/>
    </source>
</evidence>
<feature type="transmembrane region" description="Helical" evidence="9">
    <location>
        <begin position="232"/>
        <end position="251"/>
    </location>
</feature>
<feature type="transmembrane region" description="Helical" evidence="9">
    <location>
        <begin position="205"/>
        <end position="226"/>
    </location>
</feature>
<proteinExistence type="evidence at transcript level"/>
<evidence type="ECO:0000256" key="3">
    <source>
        <dbReference type="ARBA" id="ARBA00022692"/>
    </source>
</evidence>
<dbReference type="InterPro" id="IPR044726">
    <property type="entry name" value="ABCC_6TM_D2"/>
</dbReference>
<feature type="transmembrane region" description="Helical" evidence="9">
    <location>
        <begin position="89"/>
        <end position="111"/>
    </location>
</feature>
<dbReference type="GO" id="GO:0140359">
    <property type="term" value="F:ABC-type transporter activity"/>
    <property type="evidence" value="ECO:0007669"/>
    <property type="project" value="InterPro"/>
</dbReference>
<dbReference type="AlphaFoldDB" id="A0A0U9HY04"/>
<dbReference type="GO" id="GO:0016020">
    <property type="term" value="C:membrane"/>
    <property type="evidence" value="ECO:0007669"/>
    <property type="project" value="UniProtKB-SubCell"/>
</dbReference>
<evidence type="ECO:0000256" key="7">
    <source>
        <dbReference type="ARBA" id="ARBA00022989"/>
    </source>
</evidence>
<dbReference type="SUPFAM" id="SSF52540">
    <property type="entry name" value="P-loop containing nucleoside triphosphate hydrolases"/>
    <property type="match status" value="2"/>
</dbReference>
<dbReference type="CDD" id="cd03250">
    <property type="entry name" value="ABCC_MRP_domain1"/>
    <property type="match status" value="1"/>
</dbReference>
<name>A0A0U9HY04_CHRPP</name>
<evidence type="ECO:0000256" key="2">
    <source>
        <dbReference type="ARBA" id="ARBA00022448"/>
    </source>
</evidence>
<dbReference type="Pfam" id="PF00664">
    <property type="entry name" value="ABC_membrane"/>
    <property type="match status" value="2"/>
</dbReference>
<evidence type="ECO:0000256" key="6">
    <source>
        <dbReference type="ARBA" id="ARBA00022840"/>
    </source>
</evidence>
<dbReference type="PROSITE" id="PS50893">
    <property type="entry name" value="ABC_TRANSPORTER_2"/>
    <property type="match status" value="2"/>
</dbReference>
<dbReference type="InterPro" id="IPR003439">
    <property type="entry name" value="ABC_transporter-like_ATP-bd"/>
</dbReference>
<dbReference type="InterPro" id="IPR017871">
    <property type="entry name" value="ABC_transporter-like_CS"/>
</dbReference>
<evidence type="ECO:0000256" key="9">
    <source>
        <dbReference type="SAM" id="Phobius"/>
    </source>
</evidence>
<organism evidence="12">
    <name type="scientific">Chrysomela populi</name>
    <name type="common">Poplar leaf beetle</name>
    <name type="synonym">Melasoma populi</name>
    <dbReference type="NCBI Taxonomy" id="154003"/>
    <lineage>
        <taxon>Eukaryota</taxon>
        <taxon>Metazoa</taxon>
        <taxon>Ecdysozoa</taxon>
        <taxon>Arthropoda</taxon>
        <taxon>Hexapoda</taxon>
        <taxon>Insecta</taxon>
        <taxon>Pterygota</taxon>
        <taxon>Neoptera</taxon>
        <taxon>Endopterygota</taxon>
        <taxon>Coleoptera</taxon>
        <taxon>Polyphaga</taxon>
        <taxon>Cucujiformia</taxon>
        <taxon>Chrysomeloidea</taxon>
        <taxon>Chrysomelidae</taxon>
        <taxon>Chrysomelinae</taxon>
        <taxon>Chrysomelini</taxon>
        <taxon>Chrysomela</taxon>
    </lineage>
</organism>
<keyword evidence="5" id="KW-0547">Nucleotide-binding</keyword>
<dbReference type="Gene3D" id="3.40.50.300">
    <property type="entry name" value="P-loop containing nucleotide triphosphate hydrolases"/>
    <property type="match status" value="2"/>
</dbReference>
<dbReference type="CDD" id="cd03244">
    <property type="entry name" value="ABCC_MRP_domain2"/>
    <property type="match status" value="1"/>
</dbReference>
<dbReference type="InterPro" id="IPR011527">
    <property type="entry name" value="ABC1_TM_dom"/>
</dbReference>
<keyword evidence="3 9" id="KW-0812">Transmembrane</keyword>
<feature type="transmembrane region" description="Helical" evidence="9">
    <location>
        <begin position="743"/>
        <end position="769"/>
    </location>
</feature>
<dbReference type="GO" id="GO:0016887">
    <property type="term" value="F:ATP hydrolysis activity"/>
    <property type="evidence" value="ECO:0007669"/>
    <property type="project" value="InterPro"/>
</dbReference>
<dbReference type="CDD" id="cd18579">
    <property type="entry name" value="ABC_6TM_ABCC_D1"/>
    <property type="match status" value="1"/>
</dbReference>
<feature type="domain" description="ABC transmembrane type-1" evidence="11">
    <location>
        <begin position="687"/>
        <end position="983"/>
    </location>
</feature>
<feature type="transmembrane region" description="Helical" evidence="9">
    <location>
        <begin position="826"/>
        <end position="856"/>
    </location>
</feature>
<keyword evidence="6" id="KW-0067">ATP-binding</keyword>
<evidence type="ECO:0000256" key="5">
    <source>
        <dbReference type="ARBA" id="ARBA00022741"/>
    </source>
</evidence>
<keyword evidence="7 9" id="KW-1133">Transmembrane helix</keyword>
<dbReference type="FunFam" id="1.20.1560.10:FF:000014">
    <property type="entry name" value="Multidrug resistance-associated protein member 4"/>
    <property type="match status" value="1"/>
</dbReference>
<feature type="transmembrane region" description="Helical" evidence="9">
    <location>
        <begin position="679"/>
        <end position="703"/>
    </location>
</feature>
<dbReference type="PANTHER" id="PTHR24223">
    <property type="entry name" value="ATP-BINDING CASSETTE SUB-FAMILY C"/>
    <property type="match status" value="1"/>
</dbReference>
<accession>A0A0U9HY04</accession>
<dbReference type="Pfam" id="PF00005">
    <property type="entry name" value="ABC_tran"/>
    <property type="match status" value="2"/>
</dbReference>
<dbReference type="InterPro" id="IPR050173">
    <property type="entry name" value="ABC_transporter_C-like"/>
</dbReference>
<comment type="subcellular location">
    <subcellularLocation>
        <location evidence="1">Membrane</location>
        <topology evidence="1">Multi-pass membrane protein</topology>
    </subcellularLocation>
</comment>
<feature type="domain" description="ABC transporter" evidence="10">
    <location>
        <begin position="1019"/>
        <end position="1246"/>
    </location>
</feature>
<dbReference type="InterPro" id="IPR003593">
    <property type="entry name" value="AAA+_ATPase"/>
</dbReference>
<dbReference type="SUPFAM" id="SSF90123">
    <property type="entry name" value="ABC transporter transmembrane region"/>
    <property type="match status" value="2"/>
</dbReference>
<dbReference type="PROSITE" id="PS00211">
    <property type="entry name" value="ABC_TRANSPORTER_1"/>
    <property type="match status" value="2"/>
</dbReference>
<dbReference type="SMART" id="SM00382">
    <property type="entry name" value="AAA"/>
    <property type="match status" value="2"/>
</dbReference>
<protein>
    <submittedName>
        <fullName evidence="12">Putative ABCC protein</fullName>
    </submittedName>
</protein>
<evidence type="ECO:0000256" key="8">
    <source>
        <dbReference type="ARBA" id="ARBA00023136"/>
    </source>
</evidence>